<dbReference type="AlphaFoldDB" id="A0AAN6RZH8"/>
<name>A0AAN6RZH8_9PEZI</name>
<organism evidence="2 3">
    <name type="scientific">Diplogelasinospora grovesii</name>
    <dbReference type="NCBI Taxonomy" id="303347"/>
    <lineage>
        <taxon>Eukaryota</taxon>
        <taxon>Fungi</taxon>
        <taxon>Dikarya</taxon>
        <taxon>Ascomycota</taxon>
        <taxon>Pezizomycotina</taxon>
        <taxon>Sordariomycetes</taxon>
        <taxon>Sordariomycetidae</taxon>
        <taxon>Sordariales</taxon>
        <taxon>Diplogelasinosporaceae</taxon>
        <taxon>Diplogelasinospora</taxon>
    </lineage>
</organism>
<feature type="region of interest" description="Disordered" evidence="1">
    <location>
        <begin position="433"/>
        <end position="480"/>
    </location>
</feature>
<sequence>MNLRAFELQDRTPMVKTTMLSPCVLSNLRSALTRRWSRRRARVEARRLIVIPKISKKNAGLQESRFEPLGRVKTYPSERFYLNLEGSAMSTPESKSSAYGGYRPRRIFVPPADYIPGGFLCCRCGTHSSLYTSRPSQTQDHNRMGAKHNNIKKDERCDAENCNHTHCWQCLTTNGLGRIIPNHQAETCHTWTCASCNQDSSVIDILVDDIYCCSQPRLLMVRDHMRQKFSIPSMHTDLTNDESFELVQEFIWTCGAWIYLDEVEERLRGNDDGLRDLQLRMHQLTIQNDTTNQVIPGMGARDHARANHPLHRLHHHGQGSMGTNFNPSTASTTTPRQGYQTMPLLNPHHPAPPPPPSTNPLRGYGNVSKTPTPAALGHLSYPGSPPLTLSIAPGHQLLHPLGNQPVVGWAPDATIPRGPALAFSHHHPLASLPFDQSPLLTPRPASSSDSGSPTHEHQPAELAANGEDSREGDSDDVCQT</sequence>
<feature type="compositionally biased region" description="Polar residues" evidence="1">
    <location>
        <begin position="444"/>
        <end position="453"/>
    </location>
</feature>
<comment type="caution">
    <text evidence="2">The sequence shown here is derived from an EMBL/GenBank/DDBJ whole genome shotgun (WGS) entry which is preliminary data.</text>
</comment>
<protein>
    <submittedName>
        <fullName evidence="2">Uncharacterized protein</fullName>
    </submittedName>
</protein>
<evidence type="ECO:0000256" key="1">
    <source>
        <dbReference type="SAM" id="MobiDB-lite"/>
    </source>
</evidence>
<gene>
    <name evidence="2" type="ORF">QBC46DRAFT_428568</name>
</gene>
<proteinExistence type="predicted"/>
<feature type="region of interest" description="Disordered" evidence="1">
    <location>
        <begin position="312"/>
        <end position="379"/>
    </location>
</feature>
<evidence type="ECO:0000313" key="3">
    <source>
        <dbReference type="Proteomes" id="UP001303473"/>
    </source>
</evidence>
<evidence type="ECO:0000313" key="2">
    <source>
        <dbReference type="EMBL" id="KAK3934206.1"/>
    </source>
</evidence>
<dbReference type="EMBL" id="MU854017">
    <property type="protein sequence ID" value="KAK3934206.1"/>
    <property type="molecule type" value="Genomic_DNA"/>
</dbReference>
<feature type="compositionally biased region" description="Polar residues" evidence="1">
    <location>
        <begin position="321"/>
        <end position="340"/>
    </location>
</feature>
<keyword evidence="3" id="KW-1185">Reference proteome</keyword>
<dbReference type="Proteomes" id="UP001303473">
    <property type="component" value="Unassembled WGS sequence"/>
</dbReference>
<accession>A0AAN6RZH8</accession>
<feature type="compositionally biased region" description="Pro residues" evidence="1">
    <location>
        <begin position="349"/>
        <end position="358"/>
    </location>
</feature>
<reference evidence="3" key="1">
    <citation type="journal article" date="2023" name="Mol. Phylogenet. Evol.">
        <title>Genome-scale phylogeny and comparative genomics of the fungal order Sordariales.</title>
        <authorList>
            <person name="Hensen N."/>
            <person name="Bonometti L."/>
            <person name="Westerberg I."/>
            <person name="Brannstrom I.O."/>
            <person name="Guillou S."/>
            <person name="Cros-Aarteil S."/>
            <person name="Calhoun S."/>
            <person name="Haridas S."/>
            <person name="Kuo A."/>
            <person name="Mondo S."/>
            <person name="Pangilinan J."/>
            <person name="Riley R."/>
            <person name="LaButti K."/>
            <person name="Andreopoulos B."/>
            <person name="Lipzen A."/>
            <person name="Chen C."/>
            <person name="Yan M."/>
            <person name="Daum C."/>
            <person name="Ng V."/>
            <person name="Clum A."/>
            <person name="Steindorff A."/>
            <person name="Ohm R.A."/>
            <person name="Martin F."/>
            <person name="Silar P."/>
            <person name="Natvig D.O."/>
            <person name="Lalanne C."/>
            <person name="Gautier V."/>
            <person name="Ament-Velasquez S.L."/>
            <person name="Kruys A."/>
            <person name="Hutchinson M.I."/>
            <person name="Powell A.J."/>
            <person name="Barry K."/>
            <person name="Miller A.N."/>
            <person name="Grigoriev I.V."/>
            <person name="Debuchy R."/>
            <person name="Gladieux P."/>
            <person name="Hiltunen Thoren M."/>
            <person name="Johannesson H."/>
        </authorList>
    </citation>
    <scope>NUCLEOTIDE SEQUENCE [LARGE SCALE GENOMIC DNA]</scope>
    <source>
        <strain evidence="3">CBS 340.73</strain>
    </source>
</reference>